<name>A0AAN4ASC5_9FUSO</name>
<evidence type="ECO:0000313" key="1">
    <source>
        <dbReference type="EMBL" id="EJU15507.1"/>
    </source>
</evidence>
<dbReference type="EMBL" id="ALKK01000081">
    <property type="protein sequence ID" value="EJU15507.1"/>
    <property type="molecule type" value="Genomic_DNA"/>
</dbReference>
<proteinExistence type="predicted"/>
<sequence>MRIFKIEKNLTFFRKREKYLTTGRRSHQEFYTGNFVHIHLTKKIIYPIISLVEISRK</sequence>
<dbReference type="AlphaFoldDB" id="A0AAN4ASC5"/>
<protein>
    <submittedName>
        <fullName evidence="1">Uncharacterized protein</fullName>
    </submittedName>
</protein>
<gene>
    <name evidence="1" type="ORF">HMPREF1127_0448</name>
</gene>
<reference evidence="1 2" key="1">
    <citation type="submission" date="2012-07" db="EMBL/GenBank/DDBJ databases">
        <authorList>
            <person name="Durkin A.S."/>
            <person name="McCorrison J."/>
            <person name="Torralba M."/>
            <person name="Gillis M."/>
            <person name="Methe B."/>
            <person name="Sutton G."/>
            <person name="Nelson K.E."/>
        </authorList>
    </citation>
    <scope>NUCLEOTIDE SEQUENCE [LARGE SCALE GENOMIC DNA]</scope>
    <source>
        <strain evidence="1 2">Fnf 1007</strain>
    </source>
</reference>
<organism evidence="1 2">
    <name type="scientific">Fusobacterium necrophorum subsp. funduliforme Fnf 1007</name>
    <dbReference type="NCBI Taxonomy" id="1161424"/>
    <lineage>
        <taxon>Bacteria</taxon>
        <taxon>Fusobacteriati</taxon>
        <taxon>Fusobacteriota</taxon>
        <taxon>Fusobacteriia</taxon>
        <taxon>Fusobacteriales</taxon>
        <taxon>Fusobacteriaceae</taxon>
        <taxon>Fusobacterium</taxon>
    </lineage>
</organism>
<dbReference type="Proteomes" id="UP000003120">
    <property type="component" value="Unassembled WGS sequence"/>
</dbReference>
<accession>A0AAN4ASC5</accession>
<evidence type="ECO:0000313" key="2">
    <source>
        <dbReference type="Proteomes" id="UP000003120"/>
    </source>
</evidence>
<comment type="caution">
    <text evidence="1">The sequence shown here is derived from an EMBL/GenBank/DDBJ whole genome shotgun (WGS) entry which is preliminary data.</text>
</comment>